<dbReference type="InterPro" id="IPR047682">
    <property type="entry name" value="SepH-like"/>
</dbReference>
<organism evidence="3 4">
    <name type="scientific">Actinocorallia libanotica</name>
    <dbReference type="NCBI Taxonomy" id="46162"/>
    <lineage>
        <taxon>Bacteria</taxon>
        <taxon>Bacillati</taxon>
        <taxon>Actinomycetota</taxon>
        <taxon>Actinomycetes</taxon>
        <taxon>Streptosporangiales</taxon>
        <taxon>Thermomonosporaceae</taxon>
        <taxon>Actinocorallia</taxon>
    </lineage>
</organism>
<evidence type="ECO:0000259" key="2">
    <source>
        <dbReference type="Pfam" id="PF11268"/>
    </source>
</evidence>
<feature type="region of interest" description="Disordered" evidence="1">
    <location>
        <begin position="185"/>
        <end position="241"/>
    </location>
</feature>
<gene>
    <name evidence="3" type="ORF">GCM10009550_63170</name>
</gene>
<dbReference type="NCBIfam" id="NF040712">
    <property type="entry name" value="SepH"/>
    <property type="match status" value="1"/>
</dbReference>
<sequence>MQELRLVAVSEDGSYLVLASAGRGTRFTLPVDDRLRAAIRGHFSRLGQFEIEVESPLRPKEIQARIRAGETAEEIAESAGIPVERVRWFEGPVLQEREYMAQQAQRCVVRVPGESTPGPPLGELVEERLGHRGADLEEVTWDAWKCEDNSWQVRLSFYDGGRPHAAEWKFDPRRRVVRALDDEASRLSSLTEEEPPAPDTVTPLRRPAMKIVSDQRRDYPAGRPFAPAPPAATPLNPEPFTPERFQREARAADFPDLEALSALLEGGEPTTLPPPPSREPEAAGRSTAITFNPSDRRETAGPPAADPSFAEPAAEAPATEPAEAAEPASSADPAPVPHAPAASQASAPPSAEVVQDQAQDHGTPQAPAASEPADAVSPAEADQADAETPAAASTGGSAPEPGVTVPPARLSPEQRADEQNARPAADHPTASTVERPTAGEDLPAAPEPPAPHRHAPVEPPAAQEAPPAAPEPPAAQQSAPAPEPRREPSKPKPKPAPKPAPVPAAAAPAKAEPRPRKRPARSRRASVPSWDEIMFGARRPD</sequence>
<feature type="compositionally biased region" description="Pro residues" evidence="1">
    <location>
        <begin position="226"/>
        <end position="240"/>
    </location>
</feature>
<keyword evidence="4" id="KW-1185">Reference proteome</keyword>
<dbReference type="Pfam" id="PF11268">
    <property type="entry name" value="DUF3071"/>
    <property type="match status" value="1"/>
</dbReference>
<evidence type="ECO:0000313" key="3">
    <source>
        <dbReference type="EMBL" id="GAA0964700.1"/>
    </source>
</evidence>
<dbReference type="InterPro" id="IPR021421">
    <property type="entry name" value="DUF3071"/>
</dbReference>
<dbReference type="RefSeq" id="WP_344245010.1">
    <property type="nucleotide sequence ID" value="NZ_BAAAHH010000035.1"/>
</dbReference>
<evidence type="ECO:0000313" key="4">
    <source>
        <dbReference type="Proteomes" id="UP001500665"/>
    </source>
</evidence>
<feature type="region of interest" description="Disordered" evidence="1">
    <location>
        <begin position="266"/>
        <end position="541"/>
    </location>
</feature>
<feature type="compositionally biased region" description="Low complexity" evidence="1">
    <location>
        <begin position="378"/>
        <end position="392"/>
    </location>
</feature>
<feature type="compositionally biased region" description="Basic residues" evidence="1">
    <location>
        <begin position="515"/>
        <end position="524"/>
    </location>
</feature>
<feature type="compositionally biased region" description="Low complexity" evidence="1">
    <location>
        <begin position="302"/>
        <end position="352"/>
    </location>
</feature>
<comment type="caution">
    <text evidence="3">The sequence shown here is derived from an EMBL/GenBank/DDBJ whole genome shotgun (WGS) entry which is preliminary data.</text>
</comment>
<reference evidence="3 4" key="1">
    <citation type="journal article" date="2019" name="Int. J. Syst. Evol. Microbiol.">
        <title>The Global Catalogue of Microorganisms (GCM) 10K type strain sequencing project: providing services to taxonomists for standard genome sequencing and annotation.</title>
        <authorList>
            <consortium name="The Broad Institute Genomics Platform"/>
            <consortium name="The Broad Institute Genome Sequencing Center for Infectious Disease"/>
            <person name="Wu L."/>
            <person name="Ma J."/>
        </authorList>
    </citation>
    <scope>NUCLEOTIDE SEQUENCE [LARGE SCALE GENOMIC DNA]</scope>
    <source>
        <strain evidence="3 4">JCM 10696</strain>
    </source>
</reference>
<feature type="domain" description="DUF3071" evidence="2">
    <location>
        <begin position="1"/>
        <end position="170"/>
    </location>
</feature>
<proteinExistence type="predicted"/>
<evidence type="ECO:0000256" key="1">
    <source>
        <dbReference type="SAM" id="MobiDB-lite"/>
    </source>
</evidence>
<name>A0ABN1RV20_9ACTN</name>
<dbReference type="Proteomes" id="UP001500665">
    <property type="component" value="Unassembled WGS sequence"/>
</dbReference>
<dbReference type="EMBL" id="BAAAHH010000035">
    <property type="protein sequence ID" value="GAA0964700.1"/>
    <property type="molecule type" value="Genomic_DNA"/>
</dbReference>
<accession>A0ABN1RV20</accession>
<protein>
    <recommendedName>
        <fullName evidence="2">DUF3071 domain-containing protein</fullName>
    </recommendedName>
</protein>